<dbReference type="GO" id="GO:0008270">
    <property type="term" value="F:zinc ion binding"/>
    <property type="evidence" value="ECO:0007669"/>
    <property type="project" value="UniProtKB-KW"/>
</dbReference>
<feature type="region of interest" description="Disordered" evidence="2">
    <location>
        <begin position="206"/>
        <end position="246"/>
    </location>
</feature>
<name>F1AQT0_9NEOP</name>
<feature type="region of interest" description="Disordered" evidence="2">
    <location>
        <begin position="1"/>
        <end position="36"/>
    </location>
</feature>
<keyword evidence="1" id="KW-0862">Zinc</keyword>
<dbReference type="InterPro" id="IPR043128">
    <property type="entry name" value="Rev_trsase/Diguanyl_cyclase"/>
</dbReference>
<organism evidence="5">
    <name type="scientific">Kalotermes flavicollis</name>
    <dbReference type="NCBI Taxonomy" id="256709"/>
    <lineage>
        <taxon>Eukaryota</taxon>
        <taxon>Metazoa</taxon>
        <taxon>Ecdysozoa</taxon>
        <taxon>Arthropoda</taxon>
        <taxon>Hexapoda</taxon>
        <taxon>Insecta</taxon>
        <taxon>Pterygota</taxon>
        <taxon>Neoptera</taxon>
        <taxon>Polyneoptera</taxon>
        <taxon>Dictyoptera</taxon>
        <taxon>Blattodea</taxon>
        <taxon>Blattoidea</taxon>
        <taxon>Termitoidae</taxon>
        <taxon>Kalotermitidae</taxon>
        <taxon>Kalotermitinae</taxon>
        <taxon>Kalotermes</taxon>
    </lineage>
</organism>
<dbReference type="EMBL" id="GU949559">
    <property type="protein sequence ID" value="ADX60049.1"/>
    <property type="molecule type" value="Genomic_DNA"/>
</dbReference>
<feature type="domain" description="C2H2-type" evidence="3">
    <location>
        <begin position="58"/>
        <end position="86"/>
    </location>
</feature>
<feature type="compositionally biased region" description="Polar residues" evidence="2">
    <location>
        <begin position="1"/>
        <end position="17"/>
    </location>
</feature>
<feature type="compositionally biased region" description="Polar residues" evidence="2">
    <location>
        <begin position="221"/>
        <end position="230"/>
    </location>
</feature>
<protein>
    <submittedName>
        <fullName evidence="5">R2 protein</fullName>
    </submittedName>
</protein>
<feature type="domain" description="Reverse transcriptase" evidence="4">
    <location>
        <begin position="642"/>
        <end position="912"/>
    </location>
</feature>
<reference evidence="5" key="1">
    <citation type="journal article" date="2011" name="J. Mol. Evol.">
        <title>The Non-LTR Retrotransposon R2 in Termites (Insecta, Isoptera): Characterization and Dynamics.</title>
        <authorList>
            <person name="Ghesini S."/>
            <person name="Luchetti A."/>
            <person name="Marini M."/>
            <person name="Mantovani B."/>
        </authorList>
    </citation>
    <scope>NUCLEOTIDE SEQUENCE</scope>
    <source>
        <strain evidence="5">Livorno</strain>
    </source>
</reference>
<dbReference type="Gene3D" id="3.30.70.270">
    <property type="match status" value="1"/>
</dbReference>
<feature type="region of interest" description="Disordered" evidence="2">
    <location>
        <begin position="393"/>
        <end position="436"/>
    </location>
</feature>
<evidence type="ECO:0000256" key="2">
    <source>
        <dbReference type="SAM" id="MobiDB-lite"/>
    </source>
</evidence>
<accession>F1AQT0</accession>
<dbReference type="PROSITE" id="PS00028">
    <property type="entry name" value="ZINC_FINGER_C2H2_1"/>
    <property type="match status" value="2"/>
</dbReference>
<sequence>MEDPLTSSLGSGATQAPGTPELLGEHTVERPGHDQGHSYGLLMDDVELPVRLPFLGSLICPGCTTLLTSEETLVSHHRRVHSDARTRRVCYGCDAPFMTYRAIKCHLPKCSGRKVVTGDHICNGCTKRFESQRGLSLHKRRAHPDLRNEEMLEPPVRAERRPNAHKSSIWSIDEIRILEQYEAAYVGDLHINMKIAAHLPFKTNKQVSNYRNDRRKKSRTATDASQQGPSPNDGIRGIVPSGQSSPLFLEGSDAEGDEDVFNVLVPPTLGGLEPAGQVHSLSEGETSPLVGEADPCFMGGTPSAGEASGSTLLGPDPTPADGCSLVRKDLQLSVQTSPLLAVGSVGTESVQFERGVLSCGTPPDFLHPEQFAHCANNDPVLNASEEQVDAPLGEEADDLPDNNHPSEQGVDPEDPTCSPATKQVQPASEEEADDPLAQLKAWRRRVASYALKIETGVFPAQVDDLIRRLRDGDTNSKVTCEEVEEVVLSLTRTILGGTAPKKRVEGRTKRTYKSRNNHEARKRIMYAICQDSYRRPQRLVQWPVGYQAEKSLLDNQDERPSNAAFETFYTGLWGKSGQCNITMPPGVPRHTGQVLGEVTPKDIYSRLRKLKKDYAPGPDGVTKLKVQSMGAYPSVLAKVYNLVMLTGYFPSCWKEHKTSLIPKDRGSPMDVSNWRPITIGSLLSRIYTGLIERRLRTVSDIHQRQVGFMPVNGCAANLFIFDECIRQAKKEGTIVGSLIDVAKAFDTVPHEAILRALSSQGVDEHTMAHIRDMYSGIRTRINGKGSDIPLVRGVKQGDPLSPMLFNMAMDPLIRDLQRKGFRIGGHETGALAFADDIVLLADSIDGAHDHEDQVRCYMNKLGMTLNPRKSSSFLITAMRKTWISRDPGLSRGETKVPGARPTSAFKYLGVNYTLSEGLESGALIDKLMQAVNRARGLALKPLLRVNLILERIIPKFLYGIILGGPSLTRLNPADKCVRMAVKEIVHLHPSTTDHVLYARKNVGGMGIPRLAHLDCLVSIRLGLALLASEDVAVQAAGMAGDLEGRCKKVANSLRLIWPVTLKDVVRARNNFKSQGSKEWEKVVSQAHGVKDFRDDSLGNCWLYDPTVLSSSRYTDALRLRTNTFGANVALRGADKDLEVNCRRCHGKPETLGHVLGECVATKGMRIRHEKMAAFVAINCEEKGYQTTREQLLSIEQRRLKPDLVVMDRERALIVDVTVRFESGDALSRGASEKIEKYQPLADYFVSQGADREASVLPIVVGSRGAITQATMKTLFMRVLDVERVSNYLAISAVASSVQISCMNLDYT</sequence>
<evidence type="ECO:0000313" key="5">
    <source>
        <dbReference type="EMBL" id="ADX60049.1"/>
    </source>
</evidence>
<dbReference type="InterPro" id="IPR000477">
    <property type="entry name" value="RT_dom"/>
</dbReference>
<keyword evidence="1" id="KW-0863">Zinc-finger</keyword>
<evidence type="ECO:0000256" key="1">
    <source>
        <dbReference type="PROSITE-ProRule" id="PRU00042"/>
    </source>
</evidence>
<dbReference type="SMART" id="SM00355">
    <property type="entry name" value="ZnF_C2H2"/>
    <property type="match status" value="2"/>
</dbReference>
<dbReference type="Pfam" id="PF00078">
    <property type="entry name" value="RVT_1"/>
    <property type="match status" value="1"/>
</dbReference>
<dbReference type="PROSITE" id="PS50878">
    <property type="entry name" value="RT_POL"/>
    <property type="match status" value="1"/>
</dbReference>
<feature type="domain" description="C2H2-type" evidence="3">
    <location>
        <begin position="120"/>
        <end position="148"/>
    </location>
</feature>
<dbReference type="GO" id="GO:0071897">
    <property type="term" value="P:DNA biosynthetic process"/>
    <property type="evidence" value="ECO:0007669"/>
    <property type="project" value="UniProtKB-ARBA"/>
</dbReference>
<evidence type="ECO:0000259" key="3">
    <source>
        <dbReference type="PROSITE" id="PS50157"/>
    </source>
</evidence>
<feature type="compositionally biased region" description="Basic and acidic residues" evidence="2">
    <location>
        <begin position="23"/>
        <end position="36"/>
    </location>
</feature>
<dbReference type="SUPFAM" id="SSF56672">
    <property type="entry name" value="DNA/RNA polymerases"/>
    <property type="match status" value="1"/>
</dbReference>
<dbReference type="CDD" id="cd01650">
    <property type="entry name" value="RT_nLTR_like"/>
    <property type="match status" value="1"/>
</dbReference>
<dbReference type="InterPro" id="IPR043502">
    <property type="entry name" value="DNA/RNA_pol_sf"/>
</dbReference>
<dbReference type="PANTHER" id="PTHR19446">
    <property type="entry name" value="REVERSE TRANSCRIPTASES"/>
    <property type="match status" value="1"/>
</dbReference>
<dbReference type="PROSITE" id="PS50157">
    <property type="entry name" value="ZINC_FINGER_C2H2_2"/>
    <property type="match status" value="2"/>
</dbReference>
<keyword evidence="1" id="KW-0479">Metal-binding</keyword>
<evidence type="ECO:0000259" key="4">
    <source>
        <dbReference type="PROSITE" id="PS50878"/>
    </source>
</evidence>
<proteinExistence type="predicted"/>
<dbReference type="InterPro" id="IPR013087">
    <property type="entry name" value="Znf_C2H2_type"/>
</dbReference>